<comment type="caution">
    <text evidence="2">The sequence shown here is derived from an EMBL/GenBank/DDBJ whole genome shotgun (WGS) entry which is preliminary data.</text>
</comment>
<feature type="region of interest" description="Disordered" evidence="1">
    <location>
        <begin position="287"/>
        <end position="453"/>
    </location>
</feature>
<feature type="compositionally biased region" description="Low complexity" evidence="1">
    <location>
        <begin position="358"/>
        <end position="368"/>
    </location>
</feature>
<dbReference type="Proteomes" id="UP000429607">
    <property type="component" value="Unassembled WGS sequence"/>
</dbReference>
<sequence>MPRKGAKTKFDEEVVNLSKLLRNEHGEGGVLVSQHEFWVDFRASPGTRKAPKKAIFTFNLPSSTPAMIMIALANIVQVATSRGLDPFRISYPWAGQRCCFLRVRAVRAQQELRRAQEAELLAIAARTYFLSSNVEEFGYYGFLELFENRSRDHLIWMGGEAAKHSPGAKEAEGSPPEDVATLLSKDRVRYDRVLERALDPTAIDEDGYSSIPELLEQASLIDPTRKPHLRLSNRALARIKLDLSDRPPPVPSWWATVPADPGRLCLPIGLFVPWSGRRLGFRRRRRRVHGGCTDSPVHASGSQGVENDVEELSHYGLTEDSEESGGEGGGVVGKSGKCKSGGHLLGGDSGGSGKSGRNKSSGGTVGADKPSDGGKAGGGDSDGDKSASPSTEPPASIALEDKPPAPKGGVNLTGTNWASKSGSAEKLRIATTSGRTGSRPYSGKKGESPSASS</sequence>
<feature type="compositionally biased region" description="Gly residues" evidence="1">
    <location>
        <begin position="343"/>
        <end position="354"/>
    </location>
</feature>
<protein>
    <submittedName>
        <fullName evidence="2">Uncharacterized protein</fullName>
    </submittedName>
</protein>
<name>A0A6A3NUL8_9STRA</name>
<evidence type="ECO:0000313" key="2">
    <source>
        <dbReference type="EMBL" id="KAE9044932.1"/>
    </source>
</evidence>
<organism evidence="2 3">
    <name type="scientific">Phytophthora rubi</name>
    <dbReference type="NCBI Taxonomy" id="129364"/>
    <lineage>
        <taxon>Eukaryota</taxon>
        <taxon>Sar</taxon>
        <taxon>Stramenopiles</taxon>
        <taxon>Oomycota</taxon>
        <taxon>Peronosporomycetes</taxon>
        <taxon>Peronosporales</taxon>
        <taxon>Peronosporaceae</taxon>
        <taxon>Phytophthora</taxon>
    </lineage>
</organism>
<reference evidence="2 3" key="1">
    <citation type="submission" date="2018-09" db="EMBL/GenBank/DDBJ databases">
        <title>Genomic investigation of the strawberry pathogen Phytophthora fragariae indicates pathogenicity is determined by transcriptional variation in three key races.</title>
        <authorList>
            <person name="Adams T.M."/>
            <person name="Armitage A.D."/>
            <person name="Sobczyk M.K."/>
            <person name="Bates H.J."/>
            <person name="Dunwell J.M."/>
            <person name="Nellist C.F."/>
            <person name="Harrison R.J."/>
        </authorList>
    </citation>
    <scope>NUCLEOTIDE SEQUENCE [LARGE SCALE GENOMIC DNA]</scope>
    <source>
        <strain evidence="2 3">SCRP249</strain>
    </source>
</reference>
<proteinExistence type="predicted"/>
<accession>A0A6A3NUL8</accession>
<feature type="compositionally biased region" description="Polar residues" evidence="1">
    <location>
        <begin position="412"/>
        <end position="422"/>
    </location>
</feature>
<gene>
    <name evidence="2" type="ORF">PR001_g5169</name>
</gene>
<dbReference type="AlphaFoldDB" id="A0A6A3NUL8"/>
<dbReference type="EMBL" id="QXFV01000226">
    <property type="protein sequence ID" value="KAE9044932.1"/>
    <property type="molecule type" value="Genomic_DNA"/>
</dbReference>
<evidence type="ECO:0000256" key="1">
    <source>
        <dbReference type="SAM" id="MobiDB-lite"/>
    </source>
</evidence>
<evidence type="ECO:0000313" key="3">
    <source>
        <dbReference type="Proteomes" id="UP000429607"/>
    </source>
</evidence>